<dbReference type="InterPro" id="IPR044399">
    <property type="entry name" value="Mb-like_M"/>
</dbReference>
<keyword evidence="1 6" id="KW-0813">Transport</keyword>
<dbReference type="PROSITE" id="PS01033">
    <property type="entry name" value="GLOBIN"/>
    <property type="match status" value="1"/>
</dbReference>
<dbReference type="InterPro" id="IPR012292">
    <property type="entry name" value="Globin/Proto"/>
</dbReference>
<reference evidence="8" key="1">
    <citation type="submission" date="2020-11" db="EMBL/GenBank/DDBJ databases">
        <authorList>
            <person name="Tran Van P."/>
        </authorList>
    </citation>
    <scope>NUCLEOTIDE SEQUENCE</scope>
</reference>
<proteinExistence type="inferred from homology"/>
<dbReference type="SUPFAM" id="SSF46458">
    <property type="entry name" value="Globin-like"/>
    <property type="match status" value="1"/>
</dbReference>
<organism evidence="8">
    <name type="scientific">Medioppia subpectinata</name>
    <dbReference type="NCBI Taxonomy" id="1979941"/>
    <lineage>
        <taxon>Eukaryota</taxon>
        <taxon>Metazoa</taxon>
        <taxon>Ecdysozoa</taxon>
        <taxon>Arthropoda</taxon>
        <taxon>Chelicerata</taxon>
        <taxon>Arachnida</taxon>
        <taxon>Acari</taxon>
        <taxon>Acariformes</taxon>
        <taxon>Sarcoptiformes</taxon>
        <taxon>Oribatida</taxon>
        <taxon>Brachypylina</taxon>
        <taxon>Oppioidea</taxon>
        <taxon>Oppiidae</taxon>
        <taxon>Medioppia</taxon>
    </lineage>
</organism>
<keyword evidence="3 6" id="KW-0561">Oxygen transport</keyword>
<dbReference type="InterPro" id="IPR000971">
    <property type="entry name" value="Globin"/>
</dbReference>
<dbReference type="EMBL" id="OC863847">
    <property type="protein sequence ID" value="CAD7631311.1"/>
    <property type="molecule type" value="Genomic_DNA"/>
</dbReference>
<dbReference type="PANTHER" id="PTHR47217">
    <property type="entry name" value="GLOBIN-LIKE PROTEIN"/>
    <property type="match status" value="1"/>
</dbReference>
<dbReference type="GO" id="GO:0019825">
    <property type="term" value="F:oxygen binding"/>
    <property type="evidence" value="ECO:0007669"/>
    <property type="project" value="InterPro"/>
</dbReference>
<dbReference type="PANTHER" id="PTHR47217:SF1">
    <property type="entry name" value="GLOBIN-LIKE PROTEIN"/>
    <property type="match status" value="1"/>
</dbReference>
<dbReference type="GO" id="GO:0020037">
    <property type="term" value="F:heme binding"/>
    <property type="evidence" value="ECO:0007669"/>
    <property type="project" value="InterPro"/>
</dbReference>
<keyword evidence="9" id="KW-1185">Reference proteome</keyword>
<evidence type="ECO:0000256" key="1">
    <source>
        <dbReference type="ARBA" id="ARBA00022448"/>
    </source>
</evidence>
<dbReference type="GO" id="GO:0046872">
    <property type="term" value="F:metal ion binding"/>
    <property type="evidence" value="ECO:0007669"/>
    <property type="project" value="UniProtKB-KW"/>
</dbReference>
<evidence type="ECO:0000256" key="3">
    <source>
        <dbReference type="ARBA" id="ARBA00022621"/>
    </source>
</evidence>
<sequence length="131" mass="15153">MSEQKDKAGLTKTEKDFVRNTWELVKQDVPGNGAALFLRFFDENPTYQGLFKAFKDVPKAELRGNKRFLAHVTSVMYTLSMIVDNIDETEVLVEMLTKMADNHLRHKTSVEMFANLKTMGYTTFYQNFLSK</sequence>
<feature type="domain" description="Globin" evidence="7">
    <location>
        <begin position="9"/>
        <end position="131"/>
    </location>
</feature>
<name>A0A7R9KZS2_9ACAR</name>
<dbReference type="Gene3D" id="1.10.490.10">
    <property type="entry name" value="Globins"/>
    <property type="match status" value="1"/>
</dbReference>
<dbReference type="InterPro" id="IPR009050">
    <property type="entry name" value="Globin-like_sf"/>
</dbReference>
<accession>A0A7R9KZS2</accession>
<dbReference type="CDD" id="cd01040">
    <property type="entry name" value="Mb-like"/>
    <property type="match status" value="1"/>
</dbReference>
<protein>
    <recommendedName>
        <fullName evidence="7">Globin domain-containing protein</fullName>
    </recommendedName>
</protein>
<gene>
    <name evidence="8" type="ORF">OSB1V03_LOCUS11720</name>
</gene>
<dbReference type="AlphaFoldDB" id="A0A7R9KZS2"/>
<evidence type="ECO:0000313" key="9">
    <source>
        <dbReference type="Proteomes" id="UP000759131"/>
    </source>
</evidence>
<dbReference type="Pfam" id="PF00042">
    <property type="entry name" value="Globin"/>
    <property type="match status" value="1"/>
</dbReference>
<evidence type="ECO:0000256" key="6">
    <source>
        <dbReference type="RuleBase" id="RU000356"/>
    </source>
</evidence>
<evidence type="ECO:0000256" key="5">
    <source>
        <dbReference type="ARBA" id="ARBA00023004"/>
    </source>
</evidence>
<evidence type="ECO:0000256" key="2">
    <source>
        <dbReference type="ARBA" id="ARBA00022617"/>
    </source>
</evidence>
<dbReference type="GO" id="GO:0005344">
    <property type="term" value="F:oxygen carrier activity"/>
    <property type="evidence" value="ECO:0007669"/>
    <property type="project" value="UniProtKB-KW"/>
</dbReference>
<comment type="similarity">
    <text evidence="6">Belongs to the globin family.</text>
</comment>
<keyword evidence="2 6" id="KW-0349">Heme</keyword>
<keyword evidence="5" id="KW-0408">Iron</keyword>
<evidence type="ECO:0000259" key="7">
    <source>
        <dbReference type="PROSITE" id="PS01033"/>
    </source>
</evidence>
<dbReference type="Proteomes" id="UP000759131">
    <property type="component" value="Unassembled WGS sequence"/>
</dbReference>
<evidence type="ECO:0000256" key="4">
    <source>
        <dbReference type="ARBA" id="ARBA00022723"/>
    </source>
</evidence>
<keyword evidence="4" id="KW-0479">Metal-binding</keyword>
<dbReference type="OrthoDB" id="436496at2759"/>
<evidence type="ECO:0000313" key="8">
    <source>
        <dbReference type="EMBL" id="CAD7631311.1"/>
    </source>
</evidence>
<dbReference type="EMBL" id="CAJPIZ010009272">
    <property type="protein sequence ID" value="CAG2111741.1"/>
    <property type="molecule type" value="Genomic_DNA"/>
</dbReference>